<keyword evidence="2" id="KW-1185">Reference proteome</keyword>
<sequence>MNKYRIIDNLPFGFDFHNRSRKELMKYSEWFYQNKEIRMAELNRAVERFIDKMWQQDYSINSLTELNLFLLNNIKSKNLSKQELEAKKKTVPDYITIQPWDLTVESRSLLIDAGIYWGEVIIHNNNTLHWEQFFSRNKNDNDYGHMVIMLKNSQRINPVWLMYIQGLKIIKGTASHTFLNDLYSIWTSYI</sequence>
<gene>
    <name evidence="1" type="ORF">ACU52_04515</name>
</gene>
<evidence type="ECO:0000313" key="1">
    <source>
        <dbReference type="EMBL" id="KOO69139.1"/>
    </source>
</evidence>
<name>A0A8E1URM0_9BACT</name>
<comment type="caution">
    <text evidence="1">The sequence shown here is derived from an EMBL/GenBank/DDBJ whole genome shotgun (WGS) entry which is preliminary data.</text>
</comment>
<dbReference type="RefSeq" id="WP_053397908.1">
    <property type="nucleotide sequence ID" value="NZ_DBFJNZ010000099.1"/>
</dbReference>
<dbReference type="Proteomes" id="UP000036951">
    <property type="component" value="Unassembled WGS sequence"/>
</dbReference>
<organism evidence="1 2">
    <name type="scientific">Xylanibacter rarus</name>
    <dbReference type="NCBI Taxonomy" id="1676614"/>
    <lineage>
        <taxon>Bacteria</taxon>
        <taxon>Pseudomonadati</taxon>
        <taxon>Bacteroidota</taxon>
        <taxon>Bacteroidia</taxon>
        <taxon>Bacteroidales</taxon>
        <taxon>Prevotellaceae</taxon>
        <taxon>Xylanibacter</taxon>
    </lineage>
</organism>
<evidence type="ECO:0000313" key="2">
    <source>
        <dbReference type="Proteomes" id="UP000036951"/>
    </source>
</evidence>
<accession>A0A8E1URM0</accession>
<reference evidence="1 2" key="1">
    <citation type="submission" date="2015-06" db="EMBL/GenBank/DDBJ databases">
        <title>Prevotella sp. 109, sp. nov., a novel member of the family Prevotellaceae isolated from human faeces.</title>
        <authorList>
            <person name="Shkoporov A.N."/>
            <person name="Chaplin A.V."/>
            <person name="Kafarskaia L.I."/>
            <person name="Efimov B.A."/>
        </authorList>
    </citation>
    <scope>NUCLEOTIDE SEQUENCE [LARGE SCALE GENOMIC DNA]</scope>
    <source>
        <strain evidence="1 2">109</strain>
    </source>
</reference>
<dbReference type="AlphaFoldDB" id="A0A8E1URM0"/>
<dbReference type="OrthoDB" id="1357902at2"/>
<protein>
    <submittedName>
        <fullName evidence="1">Uncharacterized protein</fullName>
    </submittedName>
</protein>
<proteinExistence type="predicted"/>
<dbReference type="EMBL" id="LFQU01000005">
    <property type="protein sequence ID" value="KOO69139.1"/>
    <property type="molecule type" value="Genomic_DNA"/>
</dbReference>